<protein>
    <submittedName>
        <fullName evidence="1">Uncharacterized protein</fullName>
    </submittedName>
</protein>
<accession>A0A7Z6ZRK2</accession>
<dbReference type="Proteomes" id="UP000287766">
    <property type="component" value="Unassembled WGS sequence"/>
</dbReference>
<name>A0A7Z6ZRK2_9GAMM</name>
<dbReference type="RefSeq" id="WP_169931712.1">
    <property type="nucleotide sequence ID" value="NZ_PIPR01000006.1"/>
</dbReference>
<comment type="caution">
    <text evidence="1">The sequence shown here is derived from an EMBL/GenBank/DDBJ whole genome shotgun (WGS) entry which is preliminary data.</text>
</comment>
<dbReference type="AlphaFoldDB" id="A0A7Z6ZRK2"/>
<evidence type="ECO:0000313" key="1">
    <source>
        <dbReference type="EMBL" id="RUO37918.1"/>
    </source>
</evidence>
<proteinExistence type="predicted"/>
<gene>
    <name evidence="1" type="ORF">CWE22_11835</name>
</gene>
<sequence>MTDLPLDDWQAIQVSSDPRSIWQLESAPSRQEWASQECAQQHIQQYLWLCLDTDYLWVYQYVLQRHWLTRLSLHHPTQPTQHWLGDALLTENIAPLRLELFHTHWSARQILSQIQFRYRQRMLSQPFTGYQQMTVELHQPSEYWFIQEQSMGSHVLRVTYAN</sequence>
<dbReference type="EMBL" id="PIPR01000006">
    <property type="protein sequence ID" value="RUO37918.1"/>
    <property type="molecule type" value="Genomic_DNA"/>
</dbReference>
<evidence type="ECO:0000313" key="2">
    <source>
        <dbReference type="Proteomes" id="UP000287766"/>
    </source>
</evidence>
<organism evidence="1 2">
    <name type="scientific">Pseudidiomarina aestuarii</name>
    <dbReference type="NCBI Taxonomy" id="624146"/>
    <lineage>
        <taxon>Bacteria</taxon>
        <taxon>Pseudomonadati</taxon>
        <taxon>Pseudomonadota</taxon>
        <taxon>Gammaproteobacteria</taxon>
        <taxon>Alteromonadales</taxon>
        <taxon>Idiomarinaceae</taxon>
        <taxon>Pseudidiomarina</taxon>
    </lineage>
</organism>
<reference evidence="2" key="1">
    <citation type="journal article" date="2018" name="Front. Microbiol.">
        <title>Genome-Based Analysis Reveals the Taxonomy and Diversity of the Family Idiomarinaceae.</title>
        <authorList>
            <person name="Liu Y."/>
            <person name="Lai Q."/>
            <person name="Shao Z."/>
        </authorList>
    </citation>
    <scope>NUCLEOTIDE SEQUENCE [LARGE SCALE GENOMIC DNA]</scope>
    <source>
        <strain evidence="2">KYW314</strain>
    </source>
</reference>
<keyword evidence="2" id="KW-1185">Reference proteome</keyword>